<proteinExistence type="predicted"/>
<protein>
    <submittedName>
        <fullName evidence="1">Uncharacterized protein</fullName>
    </submittedName>
</protein>
<name>A0A6C0IED8_9ZZZZ</name>
<accession>A0A6C0IED8</accession>
<reference evidence="1" key="1">
    <citation type="journal article" date="2020" name="Nature">
        <title>Giant virus diversity and host interactions through global metagenomics.</title>
        <authorList>
            <person name="Schulz F."/>
            <person name="Roux S."/>
            <person name="Paez-Espino D."/>
            <person name="Jungbluth S."/>
            <person name="Walsh D.A."/>
            <person name="Denef V.J."/>
            <person name="McMahon K.D."/>
            <person name="Konstantinidis K.T."/>
            <person name="Eloe-Fadrosh E.A."/>
            <person name="Kyrpides N.C."/>
            <person name="Woyke T."/>
        </authorList>
    </citation>
    <scope>NUCLEOTIDE SEQUENCE</scope>
    <source>
        <strain evidence="1">GVMAG-M-3300023184-77</strain>
    </source>
</reference>
<dbReference type="AlphaFoldDB" id="A0A6C0IED8"/>
<organism evidence="1">
    <name type="scientific">viral metagenome</name>
    <dbReference type="NCBI Taxonomy" id="1070528"/>
    <lineage>
        <taxon>unclassified sequences</taxon>
        <taxon>metagenomes</taxon>
        <taxon>organismal metagenomes</taxon>
    </lineage>
</organism>
<sequence length="123" mass="14409">MNKYDIFSVSISIQDEDWYITDPEDLEKGWSCKTVHFSDRGAMIRYFISGFEGTSDSYRNEISFELREQALGKYLVPMTPDRAAILRKKQDEFIKAITDLEFNKSYDLCSSIYIVLLPLTVYY</sequence>
<dbReference type="EMBL" id="MN740165">
    <property type="protein sequence ID" value="QHT91491.1"/>
    <property type="molecule type" value="Genomic_DNA"/>
</dbReference>
<evidence type="ECO:0000313" key="1">
    <source>
        <dbReference type="EMBL" id="QHT91491.1"/>
    </source>
</evidence>